<evidence type="ECO:0000256" key="4">
    <source>
        <dbReference type="ARBA" id="ARBA00023163"/>
    </source>
</evidence>
<evidence type="ECO:0000256" key="2">
    <source>
        <dbReference type="ARBA" id="ARBA00023015"/>
    </source>
</evidence>
<dbReference type="FunFam" id="1.10.10.10:FF:000001">
    <property type="entry name" value="LysR family transcriptional regulator"/>
    <property type="match status" value="1"/>
</dbReference>
<sequence>MEFAQLRHFVLLAEVLHFGQCAQKLGIAQPHLSRSISKLESEIGVRLFDRTSRQVSLTDSGRAFFVEAREILKSEQRAVQQARLATAKERHLIRLGFVSAASYMLMPKAIRLSTTIDNTHFELREATTNEQIQLLDNGHLDIGLGHPPIAPNSRIKSDVFLVDTFDAIVPEEHYLALHDKVEFGQLAREQFIMFPERQGPILYAKIRELCHAAGHEFSVIHEASRLQTQLFLVAAGLGISLVQSQSSAIHVAGTKRLKIEPYPRDLNIQLAAFWDARRRNTPLNKFINHLRAIGKEQTNIKIDIE</sequence>
<dbReference type="SUPFAM" id="SSF53850">
    <property type="entry name" value="Periplasmic binding protein-like II"/>
    <property type="match status" value="1"/>
</dbReference>
<dbReference type="CDD" id="cd08414">
    <property type="entry name" value="PBP2_LTTR_aromatics_like"/>
    <property type="match status" value="1"/>
</dbReference>
<dbReference type="PANTHER" id="PTHR30346">
    <property type="entry name" value="TRANSCRIPTIONAL DUAL REGULATOR HCAR-RELATED"/>
    <property type="match status" value="1"/>
</dbReference>
<keyword evidence="4" id="KW-0804">Transcription</keyword>
<dbReference type="AlphaFoldDB" id="A0AAE4WEQ8"/>
<proteinExistence type="inferred from homology"/>
<keyword evidence="3" id="KW-0238">DNA-binding</keyword>
<name>A0AAE4WEQ8_AGRVI</name>
<dbReference type="Gene3D" id="1.10.10.10">
    <property type="entry name" value="Winged helix-like DNA-binding domain superfamily/Winged helix DNA-binding domain"/>
    <property type="match status" value="1"/>
</dbReference>
<dbReference type="EMBL" id="WPHM01000004">
    <property type="protein sequence ID" value="MUZ57647.1"/>
    <property type="molecule type" value="Genomic_DNA"/>
</dbReference>
<dbReference type="InterPro" id="IPR000847">
    <property type="entry name" value="LysR_HTH_N"/>
</dbReference>
<dbReference type="InterPro" id="IPR005119">
    <property type="entry name" value="LysR_subst-bd"/>
</dbReference>
<evidence type="ECO:0000313" key="9">
    <source>
        <dbReference type="EMBL" id="MUZ57647.1"/>
    </source>
</evidence>
<accession>A0AAE4WEQ8</accession>
<dbReference type="PRINTS" id="PR00039">
    <property type="entry name" value="HTHLYSR"/>
</dbReference>
<dbReference type="Proteomes" id="UP000436692">
    <property type="component" value="Unassembled WGS sequence"/>
</dbReference>
<dbReference type="PROSITE" id="PS50931">
    <property type="entry name" value="HTH_LYSR"/>
    <property type="match status" value="1"/>
</dbReference>
<evidence type="ECO:0000256" key="5">
    <source>
        <dbReference type="ARBA" id="ARBA00054626"/>
    </source>
</evidence>
<dbReference type="Pfam" id="PF00126">
    <property type="entry name" value="HTH_1"/>
    <property type="match status" value="1"/>
</dbReference>
<keyword evidence="2" id="KW-0805">Transcription regulation</keyword>
<protein>
    <recommendedName>
        <fullName evidence="6">HTH-type transcriptional regulator TtuA</fullName>
    </recommendedName>
    <alternativeName>
        <fullName evidence="7">Tartrate utilization transcriptional regulator</fullName>
    </alternativeName>
</protein>
<evidence type="ECO:0000256" key="6">
    <source>
        <dbReference type="ARBA" id="ARBA00067332"/>
    </source>
</evidence>
<evidence type="ECO:0000259" key="8">
    <source>
        <dbReference type="PROSITE" id="PS50931"/>
    </source>
</evidence>
<organism evidence="9 10">
    <name type="scientific">Agrobacterium vitis</name>
    <name type="common">Rhizobium vitis</name>
    <dbReference type="NCBI Taxonomy" id="373"/>
    <lineage>
        <taxon>Bacteria</taxon>
        <taxon>Pseudomonadati</taxon>
        <taxon>Pseudomonadota</taxon>
        <taxon>Alphaproteobacteria</taxon>
        <taxon>Hyphomicrobiales</taxon>
        <taxon>Rhizobiaceae</taxon>
        <taxon>Rhizobium/Agrobacterium group</taxon>
        <taxon>Agrobacterium</taxon>
    </lineage>
</organism>
<comment type="function">
    <text evidence="5">Transcriptional regulator of the ttuABCDE tartrate utilization operon.</text>
</comment>
<evidence type="ECO:0000256" key="7">
    <source>
        <dbReference type="ARBA" id="ARBA00083243"/>
    </source>
</evidence>
<evidence type="ECO:0000313" key="10">
    <source>
        <dbReference type="Proteomes" id="UP000436692"/>
    </source>
</evidence>
<reference evidence="9 10" key="1">
    <citation type="submission" date="2019-12" db="EMBL/GenBank/DDBJ databases">
        <title>Whole-genome sequencing of Allorhizobium vitis.</title>
        <authorList>
            <person name="Gan H.M."/>
            <person name="Szegedi E."/>
            <person name="Burr T."/>
            <person name="Savka M.A."/>
        </authorList>
    </citation>
    <scope>NUCLEOTIDE SEQUENCE [LARGE SCALE GENOMIC DNA]</scope>
    <source>
        <strain evidence="9 10">CG989</strain>
    </source>
</reference>
<evidence type="ECO:0000256" key="3">
    <source>
        <dbReference type="ARBA" id="ARBA00023125"/>
    </source>
</evidence>
<dbReference type="PANTHER" id="PTHR30346:SF30">
    <property type="entry name" value="SMALL NEUTRAL PROTEASE REGULATORY PROTEIN"/>
    <property type="match status" value="1"/>
</dbReference>
<dbReference type="InterPro" id="IPR036390">
    <property type="entry name" value="WH_DNA-bd_sf"/>
</dbReference>
<dbReference type="GO" id="GO:0003700">
    <property type="term" value="F:DNA-binding transcription factor activity"/>
    <property type="evidence" value="ECO:0007669"/>
    <property type="project" value="InterPro"/>
</dbReference>
<dbReference type="GO" id="GO:0032993">
    <property type="term" value="C:protein-DNA complex"/>
    <property type="evidence" value="ECO:0007669"/>
    <property type="project" value="TreeGrafter"/>
</dbReference>
<comment type="caution">
    <text evidence="9">The sequence shown here is derived from an EMBL/GenBank/DDBJ whole genome shotgun (WGS) entry which is preliminary data.</text>
</comment>
<gene>
    <name evidence="9" type="ORF">GOZ95_09265</name>
</gene>
<dbReference type="RefSeq" id="WP_156629762.1">
    <property type="nucleotide sequence ID" value="NZ_JABAEJ010000003.1"/>
</dbReference>
<dbReference type="Pfam" id="PF03466">
    <property type="entry name" value="LysR_substrate"/>
    <property type="match status" value="1"/>
</dbReference>
<dbReference type="Gene3D" id="3.40.190.10">
    <property type="entry name" value="Periplasmic binding protein-like II"/>
    <property type="match status" value="2"/>
</dbReference>
<evidence type="ECO:0000256" key="1">
    <source>
        <dbReference type="ARBA" id="ARBA00009437"/>
    </source>
</evidence>
<dbReference type="InterPro" id="IPR036388">
    <property type="entry name" value="WH-like_DNA-bd_sf"/>
</dbReference>
<dbReference type="SUPFAM" id="SSF46785">
    <property type="entry name" value="Winged helix' DNA-binding domain"/>
    <property type="match status" value="1"/>
</dbReference>
<dbReference type="GO" id="GO:0003677">
    <property type="term" value="F:DNA binding"/>
    <property type="evidence" value="ECO:0007669"/>
    <property type="project" value="UniProtKB-KW"/>
</dbReference>
<comment type="similarity">
    <text evidence="1">Belongs to the LysR transcriptional regulatory family.</text>
</comment>
<feature type="domain" description="HTH lysR-type" evidence="8">
    <location>
        <begin position="1"/>
        <end position="58"/>
    </location>
</feature>